<organism evidence="1 2">
    <name type="scientific">Caerostris extrusa</name>
    <name type="common">Bark spider</name>
    <name type="synonym">Caerostris bankana</name>
    <dbReference type="NCBI Taxonomy" id="172846"/>
    <lineage>
        <taxon>Eukaryota</taxon>
        <taxon>Metazoa</taxon>
        <taxon>Ecdysozoa</taxon>
        <taxon>Arthropoda</taxon>
        <taxon>Chelicerata</taxon>
        <taxon>Arachnida</taxon>
        <taxon>Araneae</taxon>
        <taxon>Araneomorphae</taxon>
        <taxon>Entelegynae</taxon>
        <taxon>Araneoidea</taxon>
        <taxon>Araneidae</taxon>
        <taxon>Caerostris</taxon>
    </lineage>
</organism>
<evidence type="ECO:0000313" key="2">
    <source>
        <dbReference type="Proteomes" id="UP001054945"/>
    </source>
</evidence>
<protein>
    <submittedName>
        <fullName evidence="1">Uncharacterized protein</fullName>
    </submittedName>
</protein>
<dbReference type="Proteomes" id="UP001054945">
    <property type="component" value="Unassembled WGS sequence"/>
</dbReference>
<keyword evidence="2" id="KW-1185">Reference proteome</keyword>
<sequence length="103" mass="11917">MTHHIEHVIPKNQILAFHAQTSKFFRRLESPNLTKCKRTEALNNAQVDFISQKHHLSLITQVVHPFPLSVKALLMARERENSPSLREDSCEELKEIWDGESST</sequence>
<dbReference type="AlphaFoldDB" id="A0AAV4P189"/>
<name>A0AAV4P189_CAEEX</name>
<dbReference type="EMBL" id="BPLR01021446">
    <property type="protein sequence ID" value="GIX89684.1"/>
    <property type="molecule type" value="Genomic_DNA"/>
</dbReference>
<accession>A0AAV4P189</accession>
<proteinExistence type="predicted"/>
<gene>
    <name evidence="1" type="ORF">CEXT_589751</name>
</gene>
<reference evidence="1 2" key="1">
    <citation type="submission" date="2021-06" db="EMBL/GenBank/DDBJ databases">
        <title>Caerostris extrusa draft genome.</title>
        <authorList>
            <person name="Kono N."/>
            <person name="Arakawa K."/>
        </authorList>
    </citation>
    <scope>NUCLEOTIDE SEQUENCE [LARGE SCALE GENOMIC DNA]</scope>
</reference>
<evidence type="ECO:0000313" key="1">
    <source>
        <dbReference type="EMBL" id="GIX89684.1"/>
    </source>
</evidence>
<comment type="caution">
    <text evidence="1">The sequence shown here is derived from an EMBL/GenBank/DDBJ whole genome shotgun (WGS) entry which is preliminary data.</text>
</comment>